<evidence type="ECO:0000256" key="3">
    <source>
        <dbReference type="ARBA" id="ARBA00023015"/>
    </source>
</evidence>
<dbReference type="GO" id="GO:0003677">
    <property type="term" value="F:DNA binding"/>
    <property type="evidence" value="ECO:0007669"/>
    <property type="project" value="UniProtKB-KW"/>
</dbReference>
<dbReference type="Gene3D" id="3.40.640.10">
    <property type="entry name" value="Type I PLP-dependent aspartate aminotransferase-like (Major domain)"/>
    <property type="match status" value="1"/>
</dbReference>
<accession>A0A562RN91</accession>
<evidence type="ECO:0000256" key="1">
    <source>
        <dbReference type="ARBA" id="ARBA00005384"/>
    </source>
</evidence>
<dbReference type="InterPro" id="IPR051446">
    <property type="entry name" value="HTH_trans_reg/aminotransferase"/>
</dbReference>
<name>A0A562RN91_9BURK</name>
<dbReference type="InterPro" id="IPR004839">
    <property type="entry name" value="Aminotransferase_I/II_large"/>
</dbReference>
<keyword evidence="2" id="KW-0663">Pyridoxal phosphate</keyword>
<dbReference type="PROSITE" id="PS50949">
    <property type="entry name" value="HTH_GNTR"/>
    <property type="match status" value="1"/>
</dbReference>
<protein>
    <submittedName>
        <fullName evidence="7">DNA-binding transcriptional MocR family regulator</fullName>
    </submittedName>
</protein>
<keyword evidence="4 7" id="KW-0238">DNA-binding</keyword>
<dbReference type="InterPro" id="IPR015424">
    <property type="entry name" value="PyrdxlP-dep_Trfase"/>
</dbReference>
<evidence type="ECO:0000256" key="4">
    <source>
        <dbReference type="ARBA" id="ARBA00023125"/>
    </source>
</evidence>
<dbReference type="SUPFAM" id="SSF46785">
    <property type="entry name" value="Winged helix' DNA-binding domain"/>
    <property type="match status" value="1"/>
</dbReference>
<dbReference type="Pfam" id="PF00155">
    <property type="entry name" value="Aminotran_1_2"/>
    <property type="match status" value="1"/>
</dbReference>
<dbReference type="PANTHER" id="PTHR46577">
    <property type="entry name" value="HTH-TYPE TRANSCRIPTIONAL REGULATORY PROTEIN GABR"/>
    <property type="match status" value="1"/>
</dbReference>
<dbReference type="AlphaFoldDB" id="A0A562RN91"/>
<dbReference type="InterPro" id="IPR015421">
    <property type="entry name" value="PyrdxlP-dep_Trfase_major"/>
</dbReference>
<dbReference type="GO" id="GO:0030170">
    <property type="term" value="F:pyridoxal phosphate binding"/>
    <property type="evidence" value="ECO:0007669"/>
    <property type="project" value="InterPro"/>
</dbReference>
<sequence>MSQLKTIQDGDLPIWLPRLAPQGGPRFLQIADALQAAVVDGSLTPGDRLPPQRRLAAQLEVDLTTVTRAYDEARRRNLLEGRGARGTYVAAPKAELTAILDLSMNTPPPPDGVDFDDMLKQGLSQVLLRADSALLMTYHLGGGSDSDRKAGAQWLAPMFGQLDFRQVVVCPGAQAAIAALILALTEPGDVILAEPASYPGLRAAATQFGRRIMAVEADQHGMVPEMLEEACRQQKPRLVYLNPTLQNPTAGTMPERRRKALAGIARRCAVRIVEDDPYWLLADAPPPPIATFAPEQVSYIATLSKCLTPGLRVAFVVMRSPQERERFLVALRSFALMAAPLTAALATQWILDGTADALMAGVRREARLRHRMARDLLAGRYSGGGDGLHVWLALPAYWTASQFALAADSAGIAVTPAEAFATGDVSVNAIRICLGSIQDRERLKAGLQRLSHLLASRPESFSAAVV</sequence>
<dbReference type="InterPro" id="IPR036388">
    <property type="entry name" value="WH-like_DNA-bd_sf"/>
</dbReference>
<reference evidence="7 8" key="1">
    <citation type="journal article" date="2015" name="Stand. Genomic Sci.">
        <title>Genomic Encyclopedia of Bacterial and Archaeal Type Strains, Phase III: the genomes of soil and plant-associated and newly described type strains.</title>
        <authorList>
            <person name="Whitman W.B."/>
            <person name="Woyke T."/>
            <person name="Klenk H.P."/>
            <person name="Zhou Y."/>
            <person name="Lilburn T.G."/>
            <person name="Beck B.J."/>
            <person name="De Vos P."/>
            <person name="Vandamme P."/>
            <person name="Eisen J.A."/>
            <person name="Garrity G."/>
            <person name="Hugenholtz P."/>
            <person name="Kyrpides N.C."/>
        </authorList>
    </citation>
    <scope>NUCLEOTIDE SEQUENCE [LARGE SCALE GENOMIC DNA]</scope>
    <source>
        <strain evidence="7 8">CGMCC 1.10822</strain>
    </source>
</reference>
<dbReference type="GO" id="GO:0003700">
    <property type="term" value="F:DNA-binding transcription factor activity"/>
    <property type="evidence" value="ECO:0007669"/>
    <property type="project" value="InterPro"/>
</dbReference>
<evidence type="ECO:0000313" key="8">
    <source>
        <dbReference type="Proteomes" id="UP000318431"/>
    </source>
</evidence>
<evidence type="ECO:0000256" key="2">
    <source>
        <dbReference type="ARBA" id="ARBA00022898"/>
    </source>
</evidence>
<feature type="domain" description="HTH gntR-type" evidence="6">
    <location>
        <begin position="24"/>
        <end position="92"/>
    </location>
</feature>
<evidence type="ECO:0000313" key="7">
    <source>
        <dbReference type="EMBL" id="TWI70044.1"/>
    </source>
</evidence>
<dbReference type="Gene3D" id="1.10.10.10">
    <property type="entry name" value="Winged helix-like DNA-binding domain superfamily/Winged helix DNA-binding domain"/>
    <property type="match status" value="1"/>
</dbReference>
<gene>
    <name evidence="7" type="ORF">IP91_01122</name>
</gene>
<dbReference type="CDD" id="cd00609">
    <property type="entry name" value="AAT_like"/>
    <property type="match status" value="1"/>
</dbReference>
<dbReference type="CDD" id="cd07377">
    <property type="entry name" value="WHTH_GntR"/>
    <property type="match status" value="1"/>
</dbReference>
<dbReference type="EMBL" id="VLLB01000001">
    <property type="protein sequence ID" value="TWI70044.1"/>
    <property type="molecule type" value="Genomic_DNA"/>
</dbReference>
<keyword evidence="5" id="KW-0804">Transcription</keyword>
<keyword evidence="8" id="KW-1185">Reference proteome</keyword>
<proteinExistence type="inferred from homology"/>
<comment type="similarity">
    <text evidence="1">In the C-terminal section; belongs to the class-I pyridoxal-phosphate-dependent aminotransferase family.</text>
</comment>
<dbReference type="SMART" id="SM00345">
    <property type="entry name" value="HTH_GNTR"/>
    <property type="match status" value="1"/>
</dbReference>
<dbReference type="PANTHER" id="PTHR46577:SF1">
    <property type="entry name" value="HTH-TYPE TRANSCRIPTIONAL REGULATORY PROTEIN GABR"/>
    <property type="match status" value="1"/>
</dbReference>
<evidence type="ECO:0000256" key="5">
    <source>
        <dbReference type="ARBA" id="ARBA00023163"/>
    </source>
</evidence>
<dbReference type="InterPro" id="IPR000524">
    <property type="entry name" value="Tscrpt_reg_HTH_GntR"/>
</dbReference>
<dbReference type="Pfam" id="PF00392">
    <property type="entry name" value="GntR"/>
    <property type="match status" value="1"/>
</dbReference>
<comment type="caution">
    <text evidence="7">The sequence shown here is derived from an EMBL/GenBank/DDBJ whole genome shotgun (WGS) entry which is preliminary data.</text>
</comment>
<dbReference type="SUPFAM" id="SSF53383">
    <property type="entry name" value="PLP-dependent transferases"/>
    <property type="match status" value="1"/>
</dbReference>
<dbReference type="RefSeq" id="WP_199754493.1">
    <property type="nucleotide sequence ID" value="NZ_VLLB01000001.1"/>
</dbReference>
<keyword evidence="3" id="KW-0805">Transcription regulation</keyword>
<organism evidence="7 8">
    <name type="scientific">Pseudoduganella lurida</name>
    <dbReference type="NCBI Taxonomy" id="1036180"/>
    <lineage>
        <taxon>Bacteria</taxon>
        <taxon>Pseudomonadati</taxon>
        <taxon>Pseudomonadota</taxon>
        <taxon>Betaproteobacteria</taxon>
        <taxon>Burkholderiales</taxon>
        <taxon>Oxalobacteraceae</taxon>
        <taxon>Telluria group</taxon>
        <taxon>Pseudoduganella</taxon>
    </lineage>
</organism>
<evidence type="ECO:0000259" key="6">
    <source>
        <dbReference type="PROSITE" id="PS50949"/>
    </source>
</evidence>
<dbReference type="Proteomes" id="UP000318431">
    <property type="component" value="Unassembled WGS sequence"/>
</dbReference>
<dbReference type="InterPro" id="IPR036390">
    <property type="entry name" value="WH_DNA-bd_sf"/>
</dbReference>